<dbReference type="AlphaFoldDB" id="A0A0E9T5Z1"/>
<dbReference type="EMBL" id="GBXM01072627">
    <property type="protein sequence ID" value="JAH35950.1"/>
    <property type="molecule type" value="Transcribed_RNA"/>
</dbReference>
<accession>A0A0E9T5Z1</accession>
<reference evidence="1" key="2">
    <citation type="journal article" date="2015" name="Fish Shellfish Immunol.">
        <title>Early steps in the European eel (Anguilla anguilla)-Vibrio vulnificus interaction in the gills: Role of the RtxA13 toxin.</title>
        <authorList>
            <person name="Callol A."/>
            <person name="Pajuelo D."/>
            <person name="Ebbesson L."/>
            <person name="Teles M."/>
            <person name="MacKenzie S."/>
            <person name="Amaro C."/>
        </authorList>
    </citation>
    <scope>NUCLEOTIDE SEQUENCE</scope>
</reference>
<organism evidence="1">
    <name type="scientific">Anguilla anguilla</name>
    <name type="common">European freshwater eel</name>
    <name type="synonym">Muraena anguilla</name>
    <dbReference type="NCBI Taxonomy" id="7936"/>
    <lineage>
        <taxon>Eukaryota</taxon>
        <taxon>Metazoa</taxon>
        <taxon>Chordata</taxon>
        <taxon>Craniata</taxon>
        <taxon>Vertebrata</taxon>
        <taxon>Euteleostomi</taxon>
        <taxon>Actinopterygii</taxon>
        <taxon>Neopterygii</taxon>
        <taxon>Teleostei</taxon>
        <taxon>Anguilliformes</taxon>
        <taxon>Anguillidae</taxon>
        <taxon>Anguilla</taxon>
    </lineage>
</organism>
<evidence type="ECO:0000313" key="1">
    <source>
        <dbReference type="EMBL" id="JAH48093.1"/>
    </source>
</evidence>
<sequence>MLVKGIQSIPIASLMSEASCLGCSHTYSAVSAEHVQLTNQEEMFFLKKIKNVLLKFIYFEHSSCIFQFSPSTN</sequence>
<dbReference type="EMBL" id="GBXM01060484">
    <property type="protein sequence ID" value="JAH48093.1"/>
    <property type="molecule type" value="Transcribed_RNA"/>
</dbReference>
<name>A0A0E9T5Z1_ANGAN</name>
<reference evidence="1" key="1">
    <citation type="submission" date="2014-11" db="EMBL/GenBank/DDBJ databases">
        <authorList>
            <person name="Amaro Gonzalez C."/>
        </authorList>
    </citation>
    <scope>NUCLEOTIDE SEQUENCE</scope>
</reference>
<proteinExistence type="predicted"/>
<protein>
    <submittedName>
        <fullName evidence="1">Uncharacterized protein</fullName>
    </submittedName>
</protein>